<dbReference type="Gene3D" id="1.25.40.10">
    <property type="entry name" value="Tetratricopeptide repeat domain"/>
    <property type="match status" value="1"/>
</dbReference>
<evidence type="ECO:0000256" key="2">
    <source>
        <dbReference type="ARBA" id="ARBA00022803"/>
    </source>
</evidence>
<protein>
    <submittedName>
        <fullName evidence="3">TOM34</fullName>
    </submittedName>
</protein>
<evidence type="ECO:0000256" key="1">
    <source>
        <dbReference type="ARBA" id="ARBA00022737"/>
    </source>
</evidence>
<dbReference type="AlphaFoldDB" id="A0A6J8BJE8"/>
<reference evidence="3 4" key="1">
    <citation type="submission" date="2020-06" db="EMBL/GenBank/DDBJ databases">
        <authorList>
            <person name="Li R."/>
            <person name="Bekaert M."/>
        </authorList>
    </citation>
    <scope>NUCLEOTIDE SEQUENCE [LARGE SCALE GENOMIC DNA]</scope>
    <source>
        <strain evidence="4">wild</strain>
    </source>
</reference>
<dbReference type="SUPFAM" id="SSF48452">
    <property type="entry name" value="TPR-like"/>
    <property type="match status" value="1"/>
</dbReference>
<gene>
    <name evidence="3" type="ORF">MCOR_18197</name>
</gene>
<proteinExistence type="predicted"/>
<evidence type="ECO:0000313" key="4">
    <source>
        <dbReference type="Proteomes" id="UP000507470"/>
    </source>
</evidence>
<dbReference type="OrthoDB" id="245563at2759"/>
<keyword evidence="2" id="KW-0802">TPR repeat</keyword>
<evidence type="ECO:0000313" key="3">
    <source>
        <dbReference type="EMBL" id="CAC5382357.1"/>
    </source>
</evidence>
<name>A0A6J8BJE8_MYTCO</name>
<dbReference type="PANTHER" id="PTHR22904:SF523">
    <property type="entry name" value="STRESS-INDUCED-PHOSPHOPROTEIN 1"/>
    <property type="match status" value="1"/>
</dbReference>
<dbReference type="PANTHER" id="PTHR22904">
    <property type="entry name" value="TPR REPEAT CONTAINING PROTEIN"/>
    <property type="match status" value="1"/>
</dbReference>
<dbReference type="Proteomes" id="UP000507470">
    <property type="component" value="Unassembled WGS sequence"/>
</dbReference>
<keyword evidence="4" id="KW-1185">Reference proteome</keyword>
<keyword evidence="1" id="KW-0677">Repeat</keyword>
<organism evidence="3 4">
    <name type="scientific">Mytilus coruscus</name>
    <name type="common">Sea mussel</name>
    <dbReference type="NCBI Taxonomy" id="42192"/>
    <lineage>
        <taxon>Eukaryota</taxon>
        <taxon>Metazoa</taxon>
        <taxon>Spiralia</taxon>
        <taxon>Lophotrochozoa</taxon>
        <taxon>Mollusca</taxon>
        <taxon>Bivalvia</taxon>
        <taxon>Autobranchia</taxon>
        <taxon>Pteriomorphia</taxon>
        <taxon>Mytilida</taxon>
        <taxon>Mytiloidea</taxon>
        <taxon>Mytilidae</taxon>
        <taxon>Mytilinae</taxon>
        <taxon>Mytilus</taxon>
    </lineage>
</organism>
<dbReference type="EMBL" id="CACVKT020003209">
    <property type="protein sequence ID" value="CAC5382357.1"/>
    <property type="molecule type" value="Genomic_DNA"/>
</dbReference>
<sequence>MDSSYGQASIESLKQKASEAEKRGNHKEALNIYSDALRVATRSKLNNSEIANLHCWRSKVYHNLGKYTKSIEEATECIKQCPKWAMGYYREGMAQKMLKKFVNALHNNNITKMEIRKYMLNKKQKKSFFITATTNMLIGMECIYSGTCPEYSRIL</sequence>
<dbReference type="InterPro" id="IPR011990">
    <property type="entry name" value="TPR-like_helical_dom_sf"/>
</dbReference>
<accession>A0A6J8BJE8</accession>
<dbReference type="GO" id="GO:0051879">
    <property type="term" value="F:Hsp90 protein binding"/>
    <property type="evidence" value="ECO:0007669"/>
    <property type="project" value="TreeGrafter"/>
</dbReference>